<evidence type="ECO:0000313" key="2">
    <source>
        <dbReference type="Proteomes" id="UP001597508"/>
    </source>
</evidence>
<dbReference type="SUPFAM" id="SSF56925">
    <property type="entry name" value="OMPA-like"/>
    <property type="match status" value="1"/>
</dbReference>
<gene>
    <name evidence="1" type="ORF">ACFSRZ_14685</name>
</gene>
<dbReference type="RefSeq" id="WP_379667329.1">
    <property type="nucleotide sequence ID" value="NZ_JBHULH010000012.1"/>
</dbReference>
<protein>
    <submittedName>
        <fullName evidence="1">Outer membrane protein</fullName>
    </submittedName>
</protein>
<name>A0ABW5LWK5_9FLAO</name>
<keyword evidence="2" id="KW-1185">Reference proteome</keyword>
<evidence type="ECO:0000313" key="1">
    <source>
        <dbReference type="EMBL" id="MFD2568621.1"/>
    </source>
</evidence>
<dbReference type="Gene3D" id="2.40.160.20">
    <property type="match status" value="1"/>
</dbReference>
<organism evidence="1 2">
    <name type="scientific">Pseudotenacibaculum haliotis</name>
    <dbReference type="NCBI Taxonomy" id="1862138"/>
    <lineage>
        <taxon>Bacteria</taxon>
        <taxon>Pseudomonadati</taxon>
        <taxon>Bacteroidota</taxon>
        <taxon>Flavobacteriia</taxon>
        <taxon>Flavobacteriales</taxon>
        <taxon>Flavobacteriaceae</taxon>
        <taxon>Pseudotenacibaculum</taxon>
    </lineage>
</organism>
<comment type="caution">
    <text evidence="1">The sequence shown here is derived from an EMBL/GenBank/DDBJ whole genome shotgun (WGS) entry which is preliminary data.</text>
</comment>
<proteinExistence type="predicted"/>
<dbReference type="InterPro" id="IPR011250">
    <property type="entry name" value="OMP/PagP_B-barrel"/>
</dbReference>
<dbReference type="Proteomes" id="UP001597508">
    <property type="component" value="Unassembled WGS sequence"/>
</dbReference>
<accession>A0ABW5LWK5</accession>
<sequence length="257" mass="29668">MLLANQVTNAQFFTHDVGFHAGTATIQTDYGVRNNYLSSYGNSAVSLSFTHTLHFFNKDPRWNADHKIWSYLALRSELNIITNANFQHHGRFVNENTDLGRQLKAMTGIANITNVGFQLEYYMRCLKDFIYPWSDIRWNPYVLAGLQYTMFSNSLNSTLGDWEQDITVLPNKWRTPGALDVGKGTTFAATFGAGIRYKFNPKIDFNLQFNWQFFFSDAVDGLQANVIENKNNEWLLNLQFGVIYHLNFDRPLSIFNR</sequence>
<dbReference type="NCBIfam" id="NF047659">
    <property type="entry name" value="THC0290_0291_fam"/>
    <property type="match status" value="1"/>
</dbReference>
<reference evidence="2" key="1">
    <citation type="journal article" date="2019" name="Int. J. Syst. Evol. Microbiol.">
        <title>The Global Catalogue of Microorganisms (GCM) 10K type strain sequencing project: providing services to taxonomists for standard genome sequencing and annotation.</title>
        <authorList>
            <consortium name="The Broad Institute Genomics Platform"/>
            <consortium name="The Broad Institute Genome Sequencing Center for Infectious Disease"/>
            <person name="Wu L."/>
            <person name="Ma J."/>
        </authorList>
    </citation>
    <scope>NUCLEOTIDE SEQUENCE [LARGE SCALE GENOMIC DNA]</scope>
    <source>
        <strain evidence="2">KCTC 52127</strain>
    </source>
</reference>
<dbReference type="EMBL" id="JBHULH010000012">
    <property type="protein sequence ID" value="MFD2568621.1"/>
    <property type="molecule type" value="Genomic_DNA"/>
</dbReference>